<dbReference type="AlphaFoldDB" id="A0A9N9K1U4"/>
<gene>
    <name evidence="1" type="ORF">DERYTH_LOCUS23991</name>
</gene>
<evidence type="ECO:0000313" key="2">
    <source>
        <dbReference type="Proteomes" id="UP000789405"/>
    </source>
</evidence>
<dbReference type="Proteomes" id="UP000789405">
    <property type="component" value="Unassembled WGS sequence"/>
</dbReference>
<feature type="non-terminal residue" evidence="1">
    <location>
        <position position="339"/>
    </location>
</feature>
<dbReference type="OrthoDB" id="2435398at2759"/>
<dbReference type="EMBL" id="CAJVPY010038407">
    <property type="protein sequence ID" value="CAG8803916.1"/>
    <property type="molecule type" value="Genomic_DNA"/>
</dbReference>
<comment type="caution">
    <text evidence="1">The sequence shown here is derived from an EMBL/GenBank/DDBJ whole genome shotgun (WGS) entry which is preliminary data.</text>
</comment>
<reference evidence="1" key="1">
    <citation type="submission" date="2021-06" db="EMBL/GenBank/DDBJ databases">
        <authorList>
            <person name="Kallberg Y."/>
            <person name="Tangrot J."/>
            <person name="Rosling A."/>
        </authorList>
    </citation>
    <scope>NUCLEOTIDE SEQUENCE</scope>
    <source>
        <strain evidence="1">MA453B</strain>
    </source>
</reference>
<proteinExistence type="predicted"/>
<evidence type="ECO:0000313" key="1">
    <source>
        <dbReference type="EMBL" id="CAG8803916.1"/>
    </source>
</evidence>
<accession>A0A9N9K1U4</accession>
<sequence>REDKINGINFINDTIISAKPSEAVRYLGIWLQENGKKTYQKKLIEEKVSKTTIEYLLMDYVYPEKELEKINARIRMVFRRSCEYASKLPNSVLYAAIRYKLFCLQKRQLQLHSTELINRINKVDLCGWTTKVRLQKLQDYMWTIKSIWSAETINKYKARNRNLTGEILKLLAKNDIEICMNGKIDFPIKLGNGVIDIESFMESETWYHKHRDSLRKYGILYIEQLLNVDLKLKKKIEENLNYIREKITNNPINRLSIIGTENKLKACSGCSLKETISNTNNTDIAYCSITANITETSRLPVKNSKFSIVNYKNIRNNIDDSTFLKNIITTDPQTLEYLE</sequence>
<organism evidence="1 2">
    <name type="scientific">Dentiscutata erythropus</name>
    <dbReference type="NCBI Taxonomy" id="1348616"/>
    <lineage>
        <taxon>Eukaryota</taxon>
        <taxon>Fungi</taxon>
        <taxon>Fungi incertae sedis</taxon>
        <taxon>Mucoromycota</taxon>
        <taxon>Glomeromycotina</taxon>
        <taxon>Glomeromycetes</taxon>
        <taxon>Diversisporales</taxon>
        <taxon>Gigasporaceae</taxon>
        <taxon>Dentiscutata</taxon>
    </lineage>
</organism>
<feature type="non-terminal residue" evidence="1">
    <location>
        <position position="1"/>
    </location>
</feature>
<protein>
    <submittedName>
        <fullName evidence="1">15923_t:CDS:1</fullName>
    </submittedName>
</protein>
<keyword evidence="2" id="KW-1185">Reference proteome</keyword>
<name>A0A9N9K1U4_9GLOM</name>